<comment type="caution">
    <text evidence="3">The sequence shown here is derived from an EMBL/GenBank/DDBJ whole genome shotgun (WGS) entry which is preliminary data.</text>
</comment>
<dbReference type="PANTHER" id="PTHR48081:SF8">
    <property type="entry name" value="ALPHA_BETA HYDROLASE FOLD-3 DOMAIN-CONTAINING PROTEIN-RELATED"/>
    <property type="match status" value="1"/>
</dbReference>
<gene>
    <name evidence="3" type="ORF">EDB81DRAFT_654108</name>
</gene>
<dbReference type="AlphaFoldDB" id="A0A9P9J4Z3"/>
<sequence>MALEYDAAYLDALKAILPKLSKRVPLTSVEDIQPSRISRETDLVNLYATWPDSPDVETAVHHVEASDGYQISIHSFTKKDVSSSVPGSAIVHYHGGGMILGSAEVFSKALSQLVSQSSVPIFSVNYRLAPEHTGTTPVEDCYTALSWLYQTAAKHNINPARIAVFGESAGGGLAAGVALMARDRNLQPPLAKQILIYPMLDDRNLIPNEAVEPLAFWKTRDNIIAWTALLGDKAGDPDADVSPYTAPTRAKSLADVAPAYIDVGTLDIFRDESIAYATRLLAHNIATELHVYPGLPHAFQLIAPNIPATQRAMSNRVSAMLSF</sequence>
<dbReference type="EMBL" id="JAGMUV010000010">
    <property type="protein sequence ID" value="KAH7142196.1"/>
    <property type="molecule type" value="Genomic_DNA"/>
</dbReference>
<evidence type="ECO:0000313" key="3">
    <source>
        <dbReference type="EMBL" id="KAH7142196.1"/>
    </source>
</evidence>
<dbReference type="GO" id="GO:0016787">
    <property type="term" value="F:hydrolase activity"/>
    <property type="evidence" value="ECO:0007669"/>
    <property type="project" value="UniProtKB-KW"/>
</dbReference>
<organism evidence="3 4">
    <name type="scientific">Dactylonectria macrodidyma</name>
    <dbReference type="NCBI Taxonomy" id="307937"/>
    <lineage>
        <taxon>Eukaryota</taxon>
        <taxon>Fungi</taxon>
        <taxon>Dikarya</taxon>
        <taxon>Ascomycota</taxon>
        <taxon>Pezizomycotina</taxon>
        <taxon>Sordariomycetes</taxon>
        <taxon>Hypocreomycetidae</taxon>
        <taxon>Hypocreales</taxon>
        <taxon>Nectriaceae</taxon>
        <taxon>Dactylonectria</taxon>
    </lineage>
</organism>
<dbReference type="PANTHER" id="PTHR48081">
    <property type="entry name" value="AB HYDROLASE SUPERFAMILY PROTEIN C4A8.06C"/>
    <property type="match status" value="1"/>
</dbReference>
<proteinExistence type="predicted"/>
<reference evidence="3" key="1">
    <citation type="journal article" date="2021" name="Nat. Commun.">
        <title>Genetic determinants of endophytism in the Arabidopsis root mycobiome.</title>
        <authorList>
            <person name="Mesny F."/>
            <person name="Miyauchi S."/>
            <person name="Thiergart T."/>
            <person name="Pickel B."/>
            <person name="Atanasova L."/>
            <person name="Karlsson M."/>
            <person name="Huettel B."/>
            <person name="Barry K.W."/>
            <person name="Haridas S."/>
            <person name="Chen C."/>
            <person name="Bauer D."/>
            <person name="Andreopoulos W."/>
            <person name="Pangilinan J."/>
            <person name="LaButti K."/>
            <person name="Riley R."/>
            <person name="Lipzen A."/>
            <person name="Clum A."/>
            <person name="Drula E."/>
            <person name="Henrissat B."/>
            <person name="Kohler A."/>
            <person name="Grigoriev I.V."/>
            <person name="Martin F.M."/>
            <person name="Hacquard S."/>
        </authorList>
    </citation>
    <scope>NUCLEOTIDE SEQUENCE</scope>
    <source>
        <strain evidence="3">MPI-CAGE-AT-0147</strain>
    </source>
</reference>
<dbReference type="Proteomes" id="UP000738349">
    <property type="component" value="Unassembled WGS sequence"/>
</dbReference>
<dbReference type="Gene3D" id="3.40.50.1820">
    <property type="entry name" value="alpha/beta hydrolase"/>
    <property type="match status" value="1"/>
</dbReference>
<accession>A0A9P9J4Z3</accession>
<dbReference type="OrthoDB" id="408631at2759"/>
<dbReference type="InterPro" id="IPR050300">
    <property type="entry name" value="GDXG_lipolytic_enzyme"/>
</dbReference>
<protein>
    <submittedName>
        <fullName evidence="3">Alpha/Beta hydrolase protein</fullName>
    </submittedName>
</protein>
<keyword evidence="4" id="KW-1185">Reference proteome</keyword>
<dbReference type="InterPro" id="IPR013094">
    <property type="entry name" value="AB_hydrolase_3"/>
</dbReference>
<evidence type="ECO:0000313" key="4">
    <source>
        <dbReference type="Proteomes" id="UP000738349"/>
    </source>
</evidence>
<evidence type="ECO:0000259" key="2">
    <source>
        <dbReference type="Pfam" id="PF07859"/>
    </source>
</evidence>
<evidence type="ECO:0000256" key="1">
    <source>
        <dbReference type="ARBA" id="ARBA00022801"/>
    </source>
</evidence>
<keyword evidence="1 3" id="KW-0378">Hydrolase</keyword>
<dbReference type="Pfam" id="PF07859">
    <property type="entry name" value="Abhydrolase_3"/>
    <property type="match status" value="1"/>
</dbReference>
<name>A0A9P9J4Z3_9HYPO</name>
<feature type="domain" description="Alpha/beta hydrolase fold-3" evidence="2">
    <location>
        <begin position="90"/>
        <end position="300"/>
    </location>
</feature>
<dbReference type="SUPFAM" id="SSF53474">
    <property type="entry name" value="alpha/beta-Hydrolases"/>
    <property type="match status" value="1"/>
</dbReference>
<dbReference type="InterPro" id="IPR029058">
    <property type="entry name" value="AB_hydrolase_fold"/>
</dbReference>